<protein>
    <submittedName>
        <fullName evidence="2">Uncharacterized protein</fullName>
    </submittedName>
</protein>
<dbReference type="AlphaFoldDB" id="A0A4V3XDF1"/>
<proteinExistence type="predicted"/>
<dbReference type="EMBL" id="SGPK01000063">
    <property type="protein sequence ID" value="THH09443.1"/>
    <property type="molecule type" value="Genomic_DNA"/>
</dbReference>
<organism evidence="2 3">
    <name type="scientific">Phellinidium pouzarii</name>
    <dbReference type="NCBI Taxonomy" id="167371"/>
    <lineage>
        <taxon>Eukaryota</taxon>
        <taxon>Fungi</taxon>
        <taxon>Dikarya</taxon>
        <taxon>Basidiomycota</taxon>
        <taxon>Agaricomycotina</taxon>
        <taxon>Agaricomycetes</taxon>
        <taxon>Hymenochaetales</taxon>
        <taxon>Hymenochaetaceae</taxon>
        <taxon>Phellinidium</taxon>
    </lineage>
</organism>
<evidence type="ECO:0000313" key="3">
    <source>
        <dbReference type="Proteomes" id="UP000308199"/>
    </source>
</evidence>
<reference evidence="2 3" key="1">
    <citation type="submission" date="2019-02" db="EMBL/GenBank/DDBJ databases">
        <title>Genome sequencing of the rare red list fungi Phellinidium pouzarii.</title>
        <authorList>
            <person name="Buettner E."/>
            <person name="Kellner H."/>
        </authorList>
    </citation>
    <scope>NUCLEOTIDE SEQUENCE [LARGE SCALE GENOMIC DNA]</scope>
    <source>
        <strain evidence="2 3">DSM 108285</strain>
    </source>
</reference>
<accession>A0A4V3XDF1</accession>
<evidence type="ECO:0000256" key="1">
    <source>
        <dbReference type="SAM" id="MobiDB-lite"/>
    </source>
</evidence>
<comment type="caution">
    <text evidence="2">The sequence shown here is derived from an EMBL/GenBank/DDBJ whole genome shotgun (WGS) entry which is preliminary data.</text>
</comment>
<feature type="region of interest" description="Disordered" evidence="1">
    <location>
        <begin position="321"/>
        <end position="350"/>
    </location>
</feature>
<name>A0A4V3XDF1_9AGAM</name>
<evidence type="ECO:0000313" key="2">
    <source>
        <dbReference type="EMBL" id="THH09443.1"/>
    </source>
</evidence>
<sequence length="350" mass="39375">MVQRSKLSHTNLPRHTIFRRWNTSTVLKDAERSTQMRLFCRRLTSPPRLVPYVSLAFLLCILDIHEAAALLGFNEIAETFKSSLCSKELDFTTVGKSIAERTYIIASWLELNKLVREAAYASVPTPADLHGLYWLGNAWISRARREPNQFLNVWLSAWLNVGSTVSLLISRAFILFSDALDLFTFSSSQSSEACHNLCCYGCCHKLLRSAAALLLLSGSFVAEKWKFRNEADLVGKGLTDWLFGKLKSLRGLQASRQANALYNAQQTLTRLIGAQHPILSEKIEPFNSLQNQTFWNALTDEKVLMNNTYICVDSDRWAQGDTNSRSSPVFVETSPGLFGPRTPQDRGSSK</sequence>
<dbReference type="Proteomes" id="UP000308199">
    <property type="component" value="Unassembled WGS sequence"/>
</dbReference>
<keyword evidence="3" id="KW-1185">Reference proteome</keyword>
<gene>
    <name evidence="2" type="ORF">EW145_g2004</name>
</gene>